<evidence type="ECO:0000256" key="4">
    <source>
        <dbReference type="ARBA" id="ARBA00022989"/>
    </source>
</evidence>
<dbReference type="Pfam" id="PF03706">
    <property type="entry name" value="LPG_synthase_TM"/>
    <property type="match status" value="1"/>
</dbReference>
<feature type="transmembrane region" description="Helical" evidence="7">
    <location>
        <begin position="287"/>
        <end position="310"/>
    </location>
</feature>
<dbReference type="EMBL" id="BONW01000021">
    <property type="protein sequence ID" value="GIG89653.1"/>
    <property type="molecule type" value="Genomic_DNA"/>
</dbReference>
<evidence type="ECO:0000256" key="2">
    <source>
        <dbReference type="ARBA" id="ARBA00022475"/>
    </source>
</evidence>
<feature type="transmembrane region" description="Helical" evidence="7">
    <location>
        <begin position="73"/>
        <end position="91"/>
    </location>
</feature>
<feature type="region of interest" description="Disordered" evidence="6">
    <location>
        <begin position="434"/>
        <end position="459"/>
    </location>
</feature>
<evidence type="ECO:0000256" key="3">
    <source>
        <dbReference type="ARBA" id="ARBA00022692"/>
    </source>
</evidence>
<keyword evidence="5 7" id="KW-0472">Membrane</keyword>
<evidence type="ECO:0000313" key="9">
    <source>
        <dbReference type="Proteomes" id="UP000646749"/>
    </source>
</evidence>
<evidence type="ECO:0000256" key="5">
    <source>
        <dbReference type="ARBA" id="ARBA00023136"/>
    </source>
</evidence>
<protein>
    <submittedName>
        <fullName evidence="8">Uncharacterized protein</fullName>
    </submittedName>
</protein>
<dbReference type="InterPro" id="IPR022791">
    <property type="entry name" value="L-PG_synthase/AglD"/>
</dbReference>
<keyword evidence="9" id="KW-1185">Reference proteome</keyword>
<evidence type="ECO:0000256" key="6">
    <source>
        <dbReference type="SAM" id="MobiDB-lite"/>
    </source>
</evidence>
<feature type="transmembrane region" description="Helical" evidence="7">
    <location>
        <begin position="215"/>
        <end position="234"/>
    </location>
</feature>
<evidence type="ECO:0000313" key="8">
    <source>
        <dbReference type="EMBL" id="GIG89653.1"/>
    </source>
</evidence>
<keyword evidence="3 7" id="KW-0812">Transmembrane</keyword>
<evidence type="ECO:0000256" key="1">
    <source>
        <dbReference type="ARBA" id="ARBA00004651"/>
    </source>
</evidence>
<proteinExistence type="predicted"/>
<comment type="caution">
    <text evidence="8">The sequence shown here is derived from an EMBL/GenBank/DDBJ whole genome shotgun (WGS) entry which is preliminary data.</text>
</comment>
<gene>
    <name evidence="8" type="ORF">Pen02_45890</name>
</gene>
<keyword evidence="2" id="KW-1003">Cell membrane</keyword>
<comment type="subcellular location">
    <subcellularLocation>
        <location evidence="1">Cell membrane</location>
        <topology evidence="1">Multi-pass membrane protein</topology>
    </subcellularLocation>
</comment>
<dbReference type="Proteomes" id="UP000646749">
    <property type="component" value="Unassembled WGS sequence"/>
</dbReference>
<keyword evidence="4 7" id="KW-1133">Transmembrane helix</keyword>
<feature type="transmembrane region" description="Helical" evidence="7">
    <location>
        <begin position="255"/>
        <end position="275"/>
    </location>
</feature>
<accession>A0ABQ4E4N2</accession>
<feature type="transmembrane region" description="Helical" evidence="7">
    <location>
        <begin position="97"/>
        <end position="124"/>
    </location>
</feature>
<sequence>MPEPVCDIGRYVDVVEFRSRFAASAEPAWSRSLSGTAERRVALRGGGITASIVRAVVPRGSGRWRLARRAGQVVVTAVLLGFVGWAVAGRWNEFSGVLGALSVPGLVLAGLAAAVGGLCGCLAWRAILTDFGADLPWYGTARIFFVGQLAKYLPGKVWPILLQARLARAYGVPGRTSAVAALLAMLITLGTGLLLTAIALLVLGDGAVVGYRWTLLAVPLVLVLLWPPLLNRILARLLRLARRDPMPRPLSPRGVGRAVGWSLATWLGYGTHLWLLLTDLGVDGPDLLLRSIGAFAGSWSVGFLLAVAPAGVGPREVALPLLLGPTVAQPAALVATVVSRLLLTLVDLLLPAVAVSAEWTRRRLSRRAPQPAPSTDAPEIGPMVADAPEFRPVMADAPEFRPVVADAPGFAAMVADAPEFGPVVADVPEVPVARRAGSARGDGRREAAGPSADSATRQQ</sequence>
<organism evidence="8 9">
    <name type="scientific">Plantactinospora endophytica</name>
    <dbReference type="NCBI Taxonomy" id="673535"/>
    <lineage>
        <taxon>Bacteria</taxon>
        <taxon>Bacillati</taxon>
        <taxon>Actinomycetota</taxon>
        <taxon>Actinomycetes</taxon>
        <taxon>Micromonosporales</taxon>
        <taxon>Micromonosporaceae</taxon>
        <taxon>Plantactinospora</taxon>
    </lineage>
</organism>
<name>A0ABQ4E4N2_9ACTN</name>
<feature type="transmembrane region" description="Helical" evidence="7">
    <location>
        <begin position="317"/>
        <end position="335"/>
    </location>
</feature>
<feature type="region of interest" description="Disordered" evidence="6">
    <location>
        <begin position="364"/>
        <end position="383"/>
    </location>
</feature>
<reference evidence="8 9" key="1">
    <citation type="submission" date="2021-01" db="EMBL/GenBank/DDBJ databases">
        <title>Whole genome shotgun sequence of Plantactinospora endophytica NBRC 110450.</title>
        <authorList>
            <person name="Komaki H."/>
            <person name="Tamura T."/>
        </authorList>
    </citation>
    <scope>NUCLEOTIDE SEQUENCE [LARGE SCALE GENOMIC DNA]</scope>
    <source>
        <strain evidence="8 9">NBRC 110450</strain>
    </source>
</reference>
<feature type="transmembrane region" description="Helical" evidence="7">
    <location>
        <begin position="178"/>
        <end position="203"/>
    </location>
</feature>
<evidence type="ECO:0000256" key="7">
    <source>
        <dbReference type="SAM" id="Phobius"/>
    </source>
</evidence>